<protein>
    <submittedName>
        <fullName evidence="1">Uncharacterized protein</fullName>
    </submittedName>
</protein>
<gene>
    <name evidence="1" type="ORF">J4732_13530</name>
</gene>
<evidence type="ECO:0000313" key="1">
    <source>
        <dbReference type="EMBL" id="MBO2006981.1"/>
    </source>
</evidence>
<organism evidence="1">
    <name type="scientific">Serratia marcescens</name>
    <dbReference type="NCBI Taxonomy" id="615"/>
    <lineage>
        <taxon>Bacteria</taxon>
        <taxon>Pseudomonadati</taxon>
        <taxon>Pseudomonadota</taxon>
        <taxon>Gammaproteobacteria</taxon>
        <taxon>Enterobacterales</taxon>
        <taxon>Yersiniaceae</taxon>
        <taxon>Serratia</taxon>
    </lineage>
</organism>
<reference evidence="1" key="1">
    <citation type="submission" date="2021-03" db="EMBL/GenBank/DDBJ databases">
        <title>Molecular epidemiology and mechanisms of colistin and carbapenem resistance in Enterobacteriaceae from clinical isolates, the environment and porcine samples in Pretoria, South Africa.</title>
        <authorList>
            <person name="Bogoshi D."/>
            <person name="Mbelle N.M."/>
            <person name="Naidoo V."/>
            <person name="Osei Sekyere J."/>
        </authorList>
    </citation>
    <scope>NUCLEOTIDE SEQUENCE</scope>
    <source>
        <strain evidence="1">C080</strain>
    </source>
</reference>
<comment type="caution">
    <text evidence="1">The sequence shown here is derived from an EMBL/GenBank/DDBJ whole genome shotgun (WGS) entry which is preliminary data.</text>
</comment>
<proteinExistence type="predicted"/>
<sequence>MRPLSLCFGQPAAAGPIVVQGHAGGRRNVSPSGWVNPREEQIGGWRWHGTVDSYPVVVSETLKACPTLRGHGDCRHAVSPGGDH</sequence>
<name>A0A939NQJ3_SERMA</name>
<dbReference type="EMBL" id="JAGETR010000083">
    <property type="protein sequence ID" value="MBO2006981.1"/>
    <property type="molecule type" value="Genomic_DNA"/>
</dbReference>
<dbReference type="AlphaFoldDB" id="A0A939NQJ3"/>
<accession>A0A939NQJ3</accession>